<dbReference type="Gene3D" id="3.90.950.20">
    <property type="entry name" value="CinA-like"/>
    <property type="match status" value="1"/>
</dbReference>
<dbReference type="HAMAP" id="MF_00226_B">
    <property type="entry name" value="CinA_B"/>
    <property type="match status" value="1"/>
</dbReference>
<dbReference type="InterPro" id="IPR008136">
    <property type="entry name" value="CinA_C"/>
</dbReference>
<evidence type="ECO:0000313" key="4">
    <source>
        <dbReference type="Proteomes" id="UP001268651"/>
    </source>
</evidence>
<comment type="caution">
    <text evidence="3">The sequence shown here is derived from an EMBL/GenBank/DDBJ whole genome shotgun (WGS) entry which is preliminary data.</text>
</comment>
<dbReference type="EMBL" id="JAWHTF010000002">
    <property type="protein sequence ID" value="MDU8885541.1"/>
    <property type="molecule type" value="Genomic_DNA"/>
</dbReference>
<dbReference type="SMART" id="SM00852">
    <property type="entry name" value="MoCF_biosynth"/>
    <property type="match status" value="1"/>
</dbReference>
<dbReference type="PIRSF" id="PIRSF006728">
    <property type="entry name" value="CinA"/>
    <property type="match status" value="1"/>
</dbReference>
<reference evidence="3 4" key="1">
    <citation type="submission" date="2023-10" db="EMBL/GenBank/DDBJ databases">
        <title>Marimonas sp. nov. isolated from tidal mud flat.</title>
        <authorList>
            <person name="Jaincy N.J."/>
            <person name="Srinivasan S."/>
            <person name="Lee S.-S."/>
        </authorList>
    </citation>
    <scope>NUCLEOTIDE SEQUENCE [LARGE SCALE GENOMIC DNA]</scope>
    <source>
        <strain evidence="3 4">MJ-SS3</strain>
    </source>
</reference>
<dbReference type="Pfam" id="PF00994">
    <property type="entry name" value="MoCF_biosynth"/>
    <property type="match status" value="1"/>
</dbReference>
<dbReference type="NCBIfam" id="TIGR00199">
    <property type="entry name" value="PncC_domain"/>
    <property type="match status" value="1"/>
</dbReference>
<dbReference type="InterPro" id="IPR041424">
    <property type="entry name" value="CinA_KH"/>
</dbReference>
<feature type="domain" description="MoaB/Mog" evidence="2">
    <location>
        <begin position="4"/>
        <end position="172"/>
    </location>
</feature>
<dbReference type="Proteomes" id="UP001268651">
    <property type="component" value="Unassembled WGS sequence"/>
</dbReference>
<evidence type="ECO:0000313" key="3">
    <source>
        <dbReference type="EMBL" id="MDU8885541.1"/>
    </source>
</evidence>
<sequence>MLAEIITIGDEILIGQIIDTNSAFISKEFNKIGVSVYQITSVQDDKKHILKALKEAEDNADIIIITGGLGPTKDDITKHTLAEYFKDTLIQNDAVLDNIKSLWKNYINQPLMQVNIDQALVPSKSIVLMNSLGSAPGMWIEKGNMVFISLPGVPYEMKALLGNEVIPKLQQKYKFPYILHKTLVVYGIGESMLASKIEAWENNLPKFIKLAYLPNLGKVRLRLSAKGKNKKEIELEIDNQIQKLLPLLDGIYFGFEEEDSIELSIGKQLALQHKTLATAESCTGGKIAEQITANAGASVYFKGSIVSYETQTKIDVLKVPKDIIERYSVVSKQVAEAMAQNVREIFDSDYAIATTGNAGPTKGDADAELGTVFIAIATKNKVFSEKFSFGNHRIKVINKAVNKAFEMLQKEILKIDKN</sequence>
<dbReference type="NCBIfam" id="TIGR00177">
    <property type="entry name" value="molyb_syn"/>
    <property type="match status" value="1"/>
</dbReference>
<proteinExistence type="inferred from homology"/>
<dbReference type="InterPro" id="IPR036653">
    <property type="entry name" value="CinA-like_C"/>
</dbReference>
<comment type="similarity">
    <text evidence="1">Belongs to the CinA family.</text>
</comment>
<gene>
    <name evidence="3" type="ORF">RXV94_05155</name>
</gene>
<dbReference type="InterPro" id="IPR050101">
    <property type="entry name" value="CinA"/>
</dbReference>
<protein>
    <recommendedName>
        <fullName evidence="1">CinA-like protein</fullName>
    </recommendedName>
</protein>
<keyword evidence="4" id="KW-1185">Reference proteome</keyword>
<dbReference type="Pfam" id="PF02464">
    <property type="entry name" value="CinA"/>
    <property type="match status" value="1"/>
</dbReference>
<dbReference type="SUPFAM" id="SSF142433">
    <property type="entry name" value="CinA-like"/>
    <property type="match status" value="1"/>
</dbReference>
<dbReference type="PANTHER" id="PTHR13939">
    <property type="entry name" value="NICOTINAMIDE-NUCLEOTIDE AMIDOHYDROLASE PNCC"/>
    <property type="match status" value="1"/>
</dbReference>
<dbReference type="InterPro" id="IPR036425">
    <property type="entry name" value="MoaB/Mog-like_dom_sf"/>
</dbReference>
<dbReference type="NCBIfam" id="NF001813">
    <property type="entry name" value="PRK00549.1"/>
    <property type="match status" value="1"/>
</dbReference>
<evidence type="ECO:0000256" key="1">
    <source>
        <dbReference type="HAMAP-Rule" id="MF_00226"/>
    </source>
</evidence>
<organism evidence="3 4">
    <name type="scientific">Gilvirhabdus luticola</name>
    <dbReference type="NCBI Taxonomy" id="3079858"/>
    <lineage>
        <taxon>Bacteria</taxon>
        <taxon>Pseudomonadati</taxon>
        <taxon>Bacteroidota</taxon>
        <taxon>Flavobacteriia</taxon>
        <taxon>Flavobacteriales</taxon>
        <taxon>Flavobacteriaceae</taxon>
        <taxon>Gilvirhabdus</taxon>
    </lineage>
</organism>
<dbReference type="InterPro" id="IPR001453">
    <property type="entry name" value="MoaB/Mog_dom"/>
</dbReference>
<evidence type="ECO:0000259" key="2">
    <source>
        <dbReference type="SMART" id="SM00852"/>
    </source>
</evidence>
<dbReference type="NCBIfam" id="TIGR00200">
    <property type="entry name" value="cinA_nterm"/>
    <property type="match status" value="1"/>
</dbReference>
<name>A0ABU3U554_9FLAO</name>
<dbReference type="Pfam" id="PF18146">
    <property type="entry name" value="CinA_KH"/>
    <property type="match status" value="1"/>
</dbReference>
<dbReference type="Gene3D" id="3.40.980.10">
    <property type="entry name" value="MoaB/Mog-like domain"/>
    <property type="match status" value="1"/>
</dbReference>
<dbReference type="PANTHER" id="PTHR13939:SF0">
    <property type="entry name" value="NMN AMIDOHYDROLASE-LIKE PROTEIN YFAY"/>
    <property type="match status" value="1"/>
</dbReference>
<accession>A0ABU3U554</accession>
<dbReference type="SUPFAM" id="SSF53218">
    <property type="entry name" value="Molybdenum cofactor biosynthesis proteins"/>
    <property type="match status" value="1"/>
</dbReference>
<dbReference type="InterPro" id="IPR008135">
    <property type="entry name" value="Competence-induced_CinA"/>
</dbReference>
<dbReference type="RefSeq" id="WP_316661422.1">
    <property type="nucleotide sequence ID" value="NZ_JAWHTF010000002.1"/>
</dbReference>
<dbReference type="CDD" id="cd00885">
    <property type="entry name" value="cinA"/>
    <property type="match status" value="1"/>
</dbReference>